<proteinExistence type="inferred from homology"/>
<evidence type="ECO:0000256" key="5">
    <source>
        <dbReference type="SAM" id="SignalP"/>
    </source>
</evidence>
<gene>
    <name evidence="7" type="ORF">IV45_GL001448</name>
</gene>
<evidence type="ECO:0000259" key="6">
    <source>
        <dbReference type="SMART" id="SM00062"/>
    </source>
</evidence>
<reference evidence="7 8" key="1">
    <citation type="journal article" date="2015" name="Genome Announc.">
        <title>Expanding the biotechnology potential of lactobacilli through comparative genomics of 213 strains and associated genera.</title>
        <authorList>
            <person name="Sun Z."/>
            <person name="Harris H.M."/>
            <person name="McCann A."/>
            <person name="Guo C."/>
            <person name="Argimon S."/>
            <person name="Zhang W."/>
            <person name="Yang X."/>
            <person name="Jeffery I.B."/>
            <person name="Cooney J.C."/>
            <person name="Kagawa T.F."/>
            <person name="Liu W."/>
            <person name="Song Y."/>
            <person name="Salvetti E."/>
            <person name="Wrobel A."/>
            <person name="Rasinkangas P."/>
            <person name="Parkhill J."/>
            <person name="Rea M.C."/>
            <person name="O'Sullivan O."/>
            <person name="Ritari J."/>
            <person name="Douillard F.P."/>
            <person name="Paul Ross R."/>
            <person name="Yang R."/>
            <person name="Briner A.E."/>
            <person name="Felis G.E."/>
            <person name="de Vos W.M."/>
            <person name="Barrangou R."/>
            <person name="Klaenhammer T.R."/>
            <person name="Caufield P.W."/>
            <person name="Cui Y."/>
            <person name="Zhang H."/>
            <person name="O'Toole P.W."/>
        </authorList>
    </citation>
    <scope>NUCLEOTIDE SEQUENCE [LARGE SCALE GENOMIC DNA]</scope>
    <source>
        <strain evidence="7 8">DSM 17896</strain>
    </source>
</reference>
<evidence type="ECO:0000313" key="7">
    <source>
        <dbReference type="EMBL" id="KRN59300.1"/>
    </source>
</evidence>
<evidence type="ECO:0000256" key="2">
    <source>
        <dbReference type="ARBA" id="ARBA00010333"/>
    </source>
</evidence>
<comment type="caution">
    <text evidence="7">The sequence shown here is derived from an EMBL/GenBank/DDBJ whole genome shotgun (WGS) entry which is preliminary data.</text>
</comment>
<evidence type="ECO:0000256" key="4">
    <source>
        <dbReference type="RuleBase" id="RU003744"/>
    </source>
</evidence>
<dbReference type="SMART" id="SM00062">
    <property type="entry name" value="PBPb"/>
    <property type="match status" value="1"/>
</dbReference>
<dbReference type="PANTHER" id="PTHR35936">
    <property type="entry name" value="MEMBRANE-BOUND LYTIC MUREIN TRANSGLYCOSYLASE F"/>
    <property type="match status" value="1"/>
</dbReference>
<dbReference type="Pfam" id="PF00497">
    <property type="entry name" value="SBP_bac_3"/>
    <property type="match status" value="1"/>
</dbReference>
<comment type="subcellular location">
    <subcellularLocation>
        <location evidence="1">Cell envelope</location>
    </subcellularLocation>
</comment>
<dbReference type="STRING" id="396268.IV45_GL001448"/>
<dbReference type="RefSeq" id="WP_191980005.1">
    <property type="nucleotide sequence ID" value="NZ_JQBW01000005.1"/>
</dbReference>
<comment type="similarity">
    <text evidence="2 4">Belongs to the bacterial solute-binding protein 3 family.</text>
</comment>
<accession>A0A0R2IBH7</accession>
<dbReference type="InterPro" id="IPR001638">
    <property type="entry name" value="Solute-binding_3/MltF_N"/>
</dbReference>
<evidence type="ECO:0000256" key="3">
    <source>
        <dbReference type="ARBA" id="ARBA00022729"/>
    </source>
</evidence>
<dbReference type="Proteomes" id="UP000050934">
    <property type="component" value="Unassembled WGS sequence"/>
</dbReference>
<dbReference type="Gene3D" id="3.40.190.10">
    <property type="entry name" value="Periplasmic binding protein-like II"/>
    <property type="match status" value="2"/>
</dbReference>
<dbReference type="GO" id="GO:0030313">
    <property type="term" value="C:cell envelope"/>
    <property type="evidence" value="ECO:0007669"/>
    <property type="project" value="UniProtKB-SubCell"/>
</dbReference>
<evidence type="ECO:0000313" key="8">
    <source>
        <dbReference type="Proteomes" id="UP000050934"/>
    </source>
</evidence>
<feature type="chain" id="PRO_5006418295" evidence="5">
    <location>
        <begin position="30"/>
        <end position="266"/>
    </location>
</feature>
<dbReference type="InterPro" id="IPR018313">
    <property type="entry name" value="SBP_3_CS"/>
</dbReference>
<keyword evidence="3 5" id="KW-0732">Signal</keyword>
<dbReference type="EMBL" id="JQBW01000005">
    <property type="protein sequence ID" value="KRN59300.1"/>
    <property type="molecule type" value="Genomic_DNA"/>
</dbReference>
<dbReference type="PROSITE" id="PS01039">
    <property type="entry name" value="SBP_BACTERIAL_3"/>
    <property type="match status" value="1"/>
</dbReference>
<dbReference type="SUPFAM" id="SSF53850">
    <property type="entry name" value="Periplasmic binding protein-like II"/>
    <property type="match status" value="1"/>
</dbReference>
<dbReference type="PATRIC" id="fig|396268.3.peg.1469"/>
<dbReference type="AlphaFoldDB" id="A0A0R2IBH7"/>
<evidence type="ECO:0000256" key="1">
    <source>
        <dbReference type="ARBA" id="ARBA00004196"/>
    </source>
</evidence>
<dbReference type="PANTHER" id="PTHR35936:SF34">
    <property type="entry name" value="ABC TRANSPORTER EXTRACELLULAR-BINDING PROTEIN YCKB-RELATED"/>
    <property type="match status" value="1"/>
</dbReference>
<feature type="signal peptide" evidence="5">
    <location>
        <begin position="1"/>
        <end position="29"/>
    </location>
</feature>
<sequence>MKIWRKLSIMAAALLLSFATVVPALNAHAASSEVNSELIHKGELTIGTEGTFKPYSYRKNGKLTGFEVELGKAVAKKMGLKAKFVPAKWDSLLAGVNSGKFDVIMNGVCITKDRQKHYAFSKVYDNSPFVLIQKKNGKLTSLKQIKGKKIVAGVGTTNAAVIHKWGGELVQDDGNFATHLSLVRQGRGEATLTDEQGWQAYTANHQTKGLKAVNVSKDEDSDRIAAAFNKKNPALRKSFNKALDELRKDGTLAKISKKYFGRDMTK</sequence>
<keyword evidence="8" id="KW-1185">Reference proteome</keyword>
<name>A0A0R2IBH7_9LACO</name>
<feature type="domain" description="Solute-binding protein family 3/N-terminal" evidence="6">
    <location>
        <begin position="43"/>
        <end position="263"/>
    </location>
</feature>
<protein>
    <submittedName>
        <fullName evidence="7">L-cystine ABC superfamily ATP binding cassette transporter, binding protein YckK</fullName>
    </submittedName>
</protein>
<organism evidence="7 8">
    <name type="scientific">Limosilactobacillus secaliphilus</name>
    <dbReference type="NCBI Taxonomy" id="396268"/>
    <lineage>
        <taxon>Bacteria</taxon>
        <taxon>Bacillati</taxon>
        <taxon>Bacillota</taxon>
        <taxon>Bacilli</taxon>
        <taxon>Lactobacillales</taxon>
        <taxon>Lactobacillaceae</taxon>
        <taxon>Limosilactobacillus</taxon>
    </lineage>
</organism>